<evidence type="ECO:0000313" key="6">
    <source>
        <dbReference type="EMBL" id="AHG92480.1"/>
    </source>
</evidence>
<dbReference type="InterPro" id="IPR036388">
    <property type="entry name" value="WH-like_DNA-bd_sf"/>
</dbReference>
<dbReference type="Pfam" id="PF00126">
    <property type="entry name" value="HTH_1"/>
    <property type="match status" value="1"/>
</dbReference>
<keyword evidence="7" id="KW-1185">Reference proteome</keyword>
<dbReference type="PROSITE" id="PS50931">
    <property type="entry name" value="HTH_LYSR"/>
    <property type="match status" value="1"/>
</dbReference>
<protein>
    <submittedName>
        <fullName evidence="6">LysR substrate-binding protein</fullName>
    </submittedName>
</protein>
<dbReference type="InterPro" id="IPR058163">
    <property type="entry name" value="LysR-type_TF_proteobact-type"/>
</dbReference>
<dbReference type="KEGG" id="gba:J421_4945"/>
<dbReference type="Gene3D" id="1.10.10.10">
    <property type="entry name" value="Winged helix-like DNA-binding domain superfamily/Winged helix DNA-binding domain"/>
    <property type="match status" value="1"/>
</dbReference>
<dbReference type="SUPFAM" id="SSF46785">
    <property type="entry name" value="Winged helix' DNA-binding domain"/>
    <property type="match status" value="1"/>
</dbReference>
<dbReference type="GO" id="GO:0006351">
    <property type="term" value="P:DNA-templated transcription"/>
    <property type="evidence" value="ECO:0007669"/>
    <property type="project" value="TreeGrafter"/>
</dbReference>
<proteinExistence type="inferred from homology"/>
<dbReference type="PATRIC" id="fig|861299.3.peg.5000"/>
<dbReference type="SUPFAM" id="SSF53850">
    <property type="entry name" value="Periplasmic binding protein-like II"/>
    <property type="match status" value="1"/>
</dbReference>
<name>W0RQ64_9BACT</name>
<organism evidence="6 7">
    <name type="scientific">Gemmatirosa kalamazoonensis</name>
    <dbReference type="NCBI Taxonomy" id="861299"/>
    <lineage>
        <taxon>Bacteria</taxon>
        <taxon>Pseudomonadati</taxon>
        <taxon>Gemmatimonadota</taxon>
        <taxon>Gemmatimonadia</taxon>
        <taxon>Gemmatimonadales</taxon>
        <taxon>Gemmatimonadaceae</taxon>
        <taxon>Gemmatirosa</taxon>
    </lineage>
</organism>
<dbReference type="GO" id="GO:0043565">
    <property type="term" value="F:sequence-specific DNA binding"/>
    <property type="evidence" value="ECO:0007669"/>
    <property type="project" value="TreeGrafter"/>
</dbReference>
<dbReference type="InterPro" id="IPR036390">
    <property type="entry name" value="WH_DNA-bd_sf"/>
</dbReference>
<dbReference type="GO" id="GO:0003700">
    <property type="term" value="F:DNA-binding transcription factor activity"/>
    <property type="evidence" value="ECO:0007669"/>
    <property type="project" value="InterPro"/>
</dbReference>
<comment type="similarity">
    <text evidence="1">Belongs to the LysR transcriptional regulatory family.</text>
</comment>
<dbReference type="InterPro" id="IPR000847">
    <property type="entry name" value="LysR_HTH_N"/>
</dbReference>
<dbReference type="HOGENOM" id="CLU_039613_16_4_0"/>
<dbReference type="Proteomes" id="UP000019151">
    <property type="component" value="Plasmid 1"/>
</dbReference>
<dbReference type="Pfam" id="PF03466">
    <property type="entry name" value="LysR_substrate"/>
    <property type="match status" value="1"/>
</dbReference>
<reference evidence="6 7" key="1">
    <citation type="journal article" date="2014" name="Genome Announc.">
        <title>Genome Sequence and Methylome of Soil Bacterium Gemmatirosa kalamazoonensis KBS708T, a Member of the Rarely Cultivated Gemmatimonadetes Phylum.</title>
        <authorList>
            <person name="Debruyn J.M."/>
            <person name="Radosevich M."/>
            <person name="Wommack K.E."/>
            <person name="Polson S.W."/>
            <person name="Hauser L.J."/>
            <person name="Fawaz M.N."/>
            <person name="Korlach J."/>
            <person name="Tsai Y.C."/>
        </authorList>
    </citation>
    <scope>NUCLEOTIDE SEQUENCE [LARGE SCALE GENOMIC DNA]</scope>
    <source>
        <strain evidence="6 7">KBS708</strain>
        <plasmid evidence="7">Plasmid 1</plasmid>
    </source>
</reference>
<evidence type="ECO:0000313" key="7">
    <source>
        <dbReference type="Proteomes" id="UP000019151"/>
    </source>
</evidence>
<keyword evidence="3" id="KW-0238">DNA-binding</keyword>
<dbReference type="InterPro" id="IPR005119">
    <property type="entry name" value="LysR_subst-bd"/>
</dbReference>
<evidence type="ECO:0000259" key="5">
    <source>
        <dbReference type="PROSITE" id="PS50931"/>
    </source>
</evidence>
<geneLocation type="plasmid" evidence="6 7">
    <name>1</name>
</geneLocation>
<dbReference type="AlphaFoldDB" id="W0RQ64"/>
<evidence type="ECO:0000256" key="3">
    <source>
        <dbReference type="ARBA" id="ARBA00023125"/>
    </source>
</evidence>
<evidence type="ECO:0000256" key="2">
    <source>
        <dbReference type="ARBA" id="ARBA00023015"/>
    </source>
</evidence>
<dbReference type="FunFam" id="1.10.10.10:FF:000001">
    <property type="entry name" value="LysR family transcriptional regulator"/>
    <property type="match status" value="1"/>
</dbReference>
<sequence>MLTSSDLHFFAGIARAESLAAAARALGVTPPAVTQRLQDLERRLGVRLVERSGRRVTLTAEGELLAARGQEIADDLASLTETLAARRGVVAGHLRVLAPLGFGRAHVAPAAGRFFADHAEVTLDLVLSDRMGRVAETSWDVAVHIGELRDSSLVATRLAPNDRILCASPSFVARYGVPDAPADLRDFACIALRENDEDVTMWRFARDDGAAESVRVEPRLATNDGEVVREWAVAGRGIIVRSEWSVAADLRAGRLARLLPGWRLPSADVIAFVGPRRGRSARATRFVEYLREALTPVPWRADS</sequence>
<dbReference type="PANTHER" id="PTHR30537">
    <property type="entry name" value="HTH-TYPE TRANSCRIPTIONAL REGULATOR"/>
    <property type="match status" value="1"/>
</dbReference>
<accession>W0RQ64</accession>
<gene>
    <name evidence="6" type="ORF">J421_4945</name>
</gene>
<keyword evidence="2" id="KW-0805">Transcription regulation</keyword>
<evidence type="ECO:0000256" key="1">
    <source>
        <dbReference type="ARBA" id="ARBA00009437"/>
    </source>
</evidence>
<dbReference type="RefSeq" id="WP_025413819.1">
    <property type="nucleotide sequence ID" value="NZ_CP007129.1"/>
</dbReference>
<evidence type="ECO:0000256" key="4">
    <source>
        <dbReference type="ARBA" id="ARBA00023163"/>
    </source>
</evidence>
<dbReference type="EMBL" id="CP007129">
    <property type="protein sequence ID" value="AHG92480.1"/>
    <property type="molecule type" value="Genomic_DNA"/>
</dbReference>
<keyword evidence="6" id="KW-0614">Plasmid</keyword>
<dbReference type="OrthoDB" id="9786526at2"/>
<dbReference type="Gene3D" id="3.40.190.290">
    <property type="match status" value="1"/>
</dbReference>
<feature type="domain" description="HTH lysR-type" evidence="5">
    <location>
        <begin position="2"/>
        <end position="59"/>
    </location>
</feature>
<dbReference type="InParanoid" id="W0RQ64"/>
<dbReference type="PRINTS" id="PR00039">
    <property type="entry name" value="HTHLYSR"/>
</dbReference>
<keyword evidence="4" id="KW-0804">Transcription</keyword>
<dbReference type="PANTHER" id="PTHR30537:SF5">
    <property type="entry name" value="HTH-TYPE TRANSCRIPTIONAL ACTIVATOR TTDR-RELATED"/>
    <property type="match status" value="1"/>
</dbReference>